<name>A0A017RV31_9CLOT</name>
<keyword evidence="2" id="KW-1185">Reference proteome</keyword>
<accession>A0A017RV31</accession>
<dbReference type="RefSeq" id="WP_051515062.1">
    <property type="nucleotide sequence ID" value="NZ_AZQP01000024.1"/>
</dbReference>
<sequence length="109" mass="12413">MDNKTEIKRRIEAGEFADNNGRIIRTINVLKGKWIKLSIAQSALSEIDEGEFEQSLIYLERAEYIKVRNIATKRCVEVDSADYDACEVTLTKKGIDLALYYINDPAVKV</sequence>
<dbReference type="OrthoDB" id="1858597at2"/>
<proteinExistence type="predicted"/>
<gene>
    <name evidence="1" type="ORF">Q428_08775</name>
</gene>
<dbReference type="EMBL" id="AZQP01000024">
    <property type="protein sequence ID" value="EYE88284.1"/>
    <property type="molecule type" value="Genomic_DNA"/>
</dbReference>
<evidence type="ECO:0000313" key="2">
    <source>
        <dbReference type="Proteomes" id="UP000019681"/>
    </source>
</evidence>
<comment type="caution">
    <text evidence="1">The sequence shown here is derived from an EMBL/GenBank/DDBJ whole genome shotgun (WGS) entry which is preliminary data.</text>
</comment>
<organism evidence="1 2">
    <name type="scientific">Fervidicella metallireducens AeB</name>
    <dbReference type="NCBI Taxonomy" id="1403537"/>
    <lineage>
        <taxon>Bacteria</taxon>
        <taxon>Bacillati</taxon>
        <taxon>Bacillota</taxon>
        <taxon>Clostridia</taxon>
        <taxon>Eubacteriales</taxon>
        <taxon>Clostridiaceae</taxon>
        <taxon>Fervidicella</taxon>
    </lineage>
</organism>
<protein>
    <submittedName>
        <fullName evidence="1">Uncharacterized protein</fullName>
    </submittedName>
</protein>
<dbReference type="STRING" id="1403537.Q428_08775"/>
<dbReference type="Proteomes" id="UP000019681">
    <property type="component" value="Unassembled WGS sequence"/>
</dbReference>
<dbReference type="AlphaFoldDB" id="A0A017RV31"/>
<reference evidence="1 2" key="1">
    <citation type="journal article" date="2014" name="Genome Announc.">
        <title>Draft Genome Sequence of Fervidicella metallireducens Strain AeBT, an Iron-Reducing Thermoanaerobe from the Great Artesian Basin.</title>
        <authorList>
            <person name="Patel B.K."/>
        </authorList>
    </citation>
    <scope>NUCLEOTIDE SEQUENCE [LARGE SCALE GENOMIC DNA]</scope>
    <source>
        <strain evidence="1 2">AeB</strain>
    </source>
</reference>
<evidence type="ECO:0000313" key="1">
    <source>
        <dbReference type="EMBL" id="EYE88284.1"/>
    </source>
</evidence>